<dbReference type="Proteomes" id="UP000518752">
    <property type="component" value="Unassembled WGS sequence"/>
</dbReference>
<dbReference type="AlphaFoldDB" id="A0A8H5HXH7"/>
<dbReference type="Pfam" id="PF08487">
    <property type="entry name" value="VIT"/>
    <property type="match status" value="1"/>
</dbReference>
<protein>
    <submittedName>
        <fullName evidence="3">Uncharacterized protein</fullName>
    </submittedName>
</protein>
<organism evidence="3 4">
    <name type="scientific">Collybiopsis confluens</name>
    <dbReference type="NCBI Taxonomy" id="2823264"/>
    <lineage>
        <taxon>Eukaryota</taxon>
        <taxon>Fungi</taxon>
        <taxon>Dikarya</taxon>
        <taxon>Basidiomycota</taxon>
        <taxon>Agaricomycotina</taxon>
        <taxon>Agaricomycetes</taxon>
        <taxon>Agaricomycetidae</taxon>
        <taxon>Agaricales</taxon>
        <taxon>Marasmiineae</taxon>
        <taxon>Omphalotaceae</taxon>
        <taxon>Collybiopsis</taxon>
    </lineage>
</organism>
<evidence type="ECO:0000313" key="3">
    <source>
        <dbReference type="EMBL" id="KAF5390960.1"/>
    </source>
</evidence>
<keyword evidence="4" id="KW-1185">Reference proteome</keyword>
<dbReference type="PANTHER" id="PTHR45737:SF6">
    <property type="entry name" value="VON WILLEBRAND FACTOR A DOMAIN-CONTAINING PROTEIN 5A"/>
    <property type="match status" value="1"/>
</dbReference>
<reference evidence="3 4" key="1">
    <citation type="journal article" date="2020" name="ISME J.">
        <title>Uncovering the hidden diversity of litter-decomposition mechanisms in mushroom-forming fungi.</title>
        <authorList>
            <person name="Floudas D."/>
            <person name="Bentzer J."/>
            <person name="Ahren D."/>
            <person name="Johansson T."/>
            <person name="Persson P."/>
            <person name="Tunlid A."/>
        </authorList>
    </citation>
    <scope>NUCLEOTIDE SEQUENCE [LARGE SCALE GENOMIC DNA]</scope>
    <source>
        <strain evidence="3 4">CBS 406.79</strain>
    </source>
</reference>
<dbReference type="SMART" id="SM00609">
    <property type="entry name" value="VIT"/>
    <property type="match status" value="1"/>
</dbReference>
<gene>
    <name evidence="3" type="ORF">D9757_003967</name>
</gene>
<dbReference type="InterPro" id="IPR002035">
    <property type="entry name" value="VWF_A"/>
</dbReference>
<feature type="domain" description="VWFA" evidence="1">
    <location>
        <begin position="273"/>
        <end position="360"/>
    </location>
</feature>
<dbReference type="PROSITE" id="PS51468">
    <property type="entry name" value="VIT"/>
    <property type="match status" value="1"/>
</dbReference>
<dbReference type="InterPro" id="IPR013694">
    <property type="entry name" value="VIT"/>
</dbReference>
<dbReference type="SUPFAM" id="SSF53300">
    <property type="entry name" value="vWA-like"/>
    <property type="match status" value="1"/>
</dbReference>
<dbReference type="OrthoDB" id="1729737at2759"/>
<dbReference type="InterPro" id="IPR036465">
    <property type="entry name" value="vWFA_dom_sf"/>
</dbReference>
<dbReference type="EMBL" id="JAACJN010000012">
    <property type="protein sequence ID" value="KAF5390960.1"/>
    <property type="molecule type" value="Genomic_DNA"/>
</dbReference>
<dbReference type="PANTHER" id="PTHR45737">
    <property type="entry name" value="VON WILLEBRAND FACTOR A DOMAIN-CONTAINING PROTEIN 5A"/>
    <property type="match status" value="1"/>
</dbReference>
<dbReference type="PROSITE" id="PS50234">
    <property type="entry name" value="VWFA"/>
    <property type="match status" value="1"/>
</dbReference>
<feature type="domain" description="VIT" evidence="2">
    <location>
        <begin position="4"/>
        <end position="144"/>
    </location>
</feature>
<name>A0A8H5HXH7_9AGAR</name>
<evidence type="ECO:0000259" key="1">
    <source>
        <dbReference type="PROSITE" id="PS50234"/>
    </source>
</evidence>
<comment type="caution">
    <text evidence="3">The sequence shown here is derived from an EMBL/GenBank/DDBJ whole genome shotgun (WGS) entry which is preliminary data.</text>
</comment>
<evidence type="ECO:0000313" key="4">
    <source>
        <dbReference type="Proteomes" id="UP000518752"/>
    </source>
</evidence>
<dbReference type="Gene3D" id="3.40.50.410">
    <property type="entry name" value="von Willebrand factor, type A domain"/>
    <property type="match status" value="1"/>
</dbReference>
<evidence type="ECO:0000259" key="2">
    <source>
        <dbReference type="PROSITE" id="PS51468"/>
    </source>
</evidence>
<dbReference type="Pfam" id="PF13768">
    <property type="entry name" value="VWA_3"/>
    <property type="match status" value="1"/>
</dbReference>
<accession>A0A8H5HXH7</accession>
<sequence>MAGSVRYRLYDNDSGSSLSLEGSAVTSHIVDRYATVNLTQRFTVPSHWTTDITGVYQLFDLAGLTVCGFEMVRQDGSKVEGIARDYRELVRDGEQAGPHDVPSQPGFSIHVGTISPGESVTVNVRYTQTLEMRKRNSIVFAFPKTLAQRNVPASPFKSVIGDMPDRPFRMNVTIQQASAIERVVCASGHSVSVRLGTSADAANDYSQSSYLASVTLISSGFLTEDVVLVTSAPSLLHSRCFVESYSSRDHLSAALVVNFVPRFELPETLLEMEYIFLVDLSGSMAGENIRRVREALVVLLRCLPAVGTRVNIISVGSEPSKLWHESRVYSQETLEEATNHIDSMQIQRGRADFSSAFQLVEGSLSDPLRHPVSVFALTDSTELEVYSSNFHRRRPQQGIPTSNNMAYRIFMLILEDQEHNNMYKGVAPSFGRNSDLILYSKQGEALVGKGLRLIKAARETETTEVEFKVIWDVEEREGMKRRLSENIASLLSPRIEQSPLEISNTHLDAENQVCAIIYPPGGFDGEEGMALVKAVKVRATLVSTGDSVEEDVPISKICPPAFINGSSIANITQFPFLHTLTAKALMADRSNNNSPAPATGNGEQMELGRRKLEQDVVRWGTKFGLASRFTKFVGLNRKTVLVIDQQNHPPFEIPPPPATLPVRPFQPPAPLSFPTSVPSSPFAYANLGGSLSSSSSGLAASMTMFDSFEHTSYASLLEVASTATNTRGSSLSAIARLQEWNGRFLPSSQLLNALRQSAVFSPGQLLKLEVDAFGAKLVEHGLVGGGDIGATLIAVMWMEQYDMISVEEEEIYDMRIKAEKWVKGELGDEVSKWQGIVSEMVHERGHMV</sequence>
<proteinExistence type="predicted"/>